<keyword evidence="1" id="KW-0812">Transmembrane</keyword>
<name>A0ABV8LR71_9ACTN</name>
<comment type="caution">
    <text evidence="3">The sequence shown here is derived from an EMBL/GenBank/DDBJ whole genome shotgun (WGS) entry which is preliminary data.</text>
</comment>
<gene>
    <name evidence="3" type="ORF">ACFOZ4_20625</name>
</gene>
<feature type="transmembrane region" description="Helical" evidence="1">
    <location>
        <begin position="717"/>
        <end position="739"/>
    </location>
</feature>
<proteinExistence type="predicted"/>
<feature type="transmembrane region" description="Helical" evidence="1">
    <location>
        <begin position="291"/>
        <end position="312"/>
    </location>
</feature>
<feature type="chain" id="PRO_5045534591" evidence="2">
    <location>
        <begin position="32"/>
        <end position="848"/>
    </location>
</feature>
<feature type="transmembrane region" description="Helical" evidence="1">
    <location>
        <begin position="816"/>
        <end position="839"/>
    </location>
</feature>
<feature type="transmembrane region" description="Helical" evidence="1">
    <location>
        <begin position="766"/>
        <end position="788"/>
    </location>
</feature>
<feature type="transmembrane region" description="Helical" evidence="1">
    <location>
        <begin position="503"/>
        <end position="526"/>
    </location>
</feature>
<sequence>MIRIVRVMLRRRRGTALLVLALSVIASAAAAAVPLYTGAAARAVTAAQVADAAPQELSIARTVLLTPGGFPGRPAPLPAEKLAPQLPYQPGFTTVGGLLVGGQLGATETSLGTSVWLAYRSGVCAHVRMVSGRCVAGAGEAIVPQSAGLRPGTDTGFVAGTLSQGGFRADGDPIRLTVVGVYAIGDLTGAYGAGRSFTGVPQPDEEPEQEVPAVFATLETVAATPFGTAFQTTDLIADGVDFTDDAGLRSLAAEEETLAEENGYDVSTALPDLLDRIAAQRAGLDRSVQVAAVPLLLLTMVVLYLAVSSSTVRRRTESGLAGLRGVPGFTRWWLSAAETLLPALAAAPIGLAAGWLGVRVLGAWTLPGGDGPELTWGVVATVAAAIVTVAALAGIAVAQAGRGPIAAQLRGTPARAHTVLIGLAEVCAVLAAVAAGYQITAEDQPGGLALLAPLLTAVAAGLVARRLTGPLAERLGRWGLRRGRVNRAMAAFVIARRPTHSRLLALLVVLFGTGGFAVAATTAGAWARAERARLDVGAAEVWSLPTTTAGDLRAAVRDADPSGRYAMAAAMLPDKRFRVLAVDAERFCGIGYWSADAAVPQEQACGSLRATGSGPLPMIATQSPPDRVAAGADSVSVTEVAEVAVLPRLGTAGGLVDLAGLPAATPVRQAQVWLAEDTPELIRSGLRVQGLTPVATMTAERAAERLERSGPALALRFYLVACLAAVVLGVTGVLVVGAAEHDEIGRVMRALRIQGMRSRSVPRQVAGGYAVLVAVAALIGTLVAALAWRTARAVVPMVADGGWAPATPLLPVRPGLLAAALLGQVVILLLTSLVVATVLRRAVEGETR</sequence>
<reference evidence="4" key="1">
    <citation type="journal article" date="2019" name="Int. J. Syst. Evol. Microbiol.">
        <title>The Global Catalogue of Microorganisms (GCM) 10K type strain sequencing project: providing services to taxonomists for standard genome sequencing and annotation.</title>
        <authorList>
            <consortium name="The Broad Institute Genomics Platform"/>
            <consortium name="The Broad Institute Genome Sequencing Center for Infectious Disease"/>
            <person name="Wu L."/>
            <person name="Ma J."/>
        </authorList>
    </citation>
    <scope>NUCLEOTIDE SEQUENCE [LARGE SCALE GENOMIC DNA]</scope>
    <source>
        <strain evidence="4">CGMCC 4.7289</strain>
    </source>
</reference>
<feature type="transmembrane region" description="Helical" evidence="1">
    <location>
        <begin position="446"/>
        <end position="464"/>
    </location>
</feature>
<feature type="signal peptide" evidence="2">
    <location>
        <begin position="1"/>
        <end position="31"/>
    </location>
</feature>
<keyword evidence="1" id="KW-1133">Transmembrane helix</keyword>
<feature type="transmembrane region" description="Helical" evidence="1">
    <location>
        <begin position="419"/>
        <end position="440"/>
    </location>
</feature>
<dbReference type="EMBL" id="JBHSAY010000009">
    <property type="protein sequence ID" value="MFC4133024.1"/>
    <property type="molecule type" value="Genomic_DNA"/>
</dbReference>
<accession>A0ABV8LR71</accession>
<feature type="transmembrane region" description="Helical" evidence="1">
    <location>
        <begin position="376"/>
        <end position="398"/>
    </location>
</feature>
<keyword evidence="1" id="KW-0472">Membrane</keyword>
<keyword evidence="4" id="KW-1185">Reference proteome</keyword>
<evidence type="ECO:0000256" key="2">
    <source>
        <dbReference type="SAM" id="SignalP"/>
    </source>
</evidence>
<evidence type="ECO:0000256" key="1">
    <source>
        <dbReference type="SAM" id="Phobius"/>
    </source>
</evidence>
<dbReference type="Proteomes" id="UP001595816">
    <property type="component" value="Unassembled WGS sequence"/>
</dbReference>
<feature type="transmembrane region" description="Helical" evidence="1">
    <location>
        <begin position="332"/>
        <end position="356"/>
    </location>
</feature>
<protein>
    <submittedName>
        <fullName evidence="3">FtsX-like permease family protein</fullName>
    </submittedName>
</protein>
<evidence type="ECO:0000313" key="3">
    <source>
        <dbReference type="EMBL" id="MFC4133024.1"/>
    </source>
</evidence>
<dbReference type="RefSeq" id="WP_253751951.1">
    <property type="nucleotide sequence ID" value="NZ_JAMZDZ010000001.1"/>
</dbReference>
<evidence type="ECO:0000313" key="4">
    <source>
        <dbReference type="Proteomes" id="UP001595816"/>
    </source>
</evidence>
<keyword evidence="2" id="KW-0732">Signal</keyword>
<organism evidence="3 4">
    <name type="scientific">Hamadaea flava</name>
    <dbReference type="NCBI Taxonomy" id="1742688"/>
    <lineage>
        <taxon>Bacteria</taxon>
        <taxon>Bacillati</taxon>
        <taxon>Actinomycetota</taxon>
        <taxon>Actinomycetes</taxon>
        <taxon>Micromonosporales</taxon>
        <taxon>Micromonosporaceae</taxon>
        <taxon>Hamadaea</taxon>
    </lineage>
</organism>